<dbReference type="EMBL" id="JAUSVS010000002">
    <property type="protein sequence ID" value="MDQ0464025.1"/>
    <property type="molecule type" value="Genomic_DNA"/>
</dbReference>
<dbReference type="PROSITE" id="PS51819">
    <property type="entry name" value="VOC"/>
    <property type="match status" value="1"/>
</dbReference>
<name>A0ABU0IRI4_9CAUL</name>
<keyword evidence="3" id="KW-0456">Lyase</keyword>
<feature type="signal peptide" evidence="1">
    <location>
        <begin position="1"/>
        <end position="21"/>
    </location>
</feature>
<reference evidence="3 4" key="1">
    <citation type="submission" date="2023-07" db="EMBL/GenBank/DDBJ databases">
        <title>Genomic Encyclopedia of Type Strains, Phase IV (KMG-IV): sequencing the most valuable type-strain genomes for metagenomic binning, comparative biology and taxonomic classification.</title>
        <authorList>
            <person name="Goeker M."/>
        </authorList>
    </citation>
    <scope>NUCLEOTIDE SEQUENCE [LARGE SCALE GENOMIC DNA]</scope>
    <source>
        <strain evidence="3 4">DSM 18695</strain>
    </source>
</reference>
<keyword evidence="1" id="KW-0732">Signal</keyword>
<keyword evidence="4" id="KW-1185">Reference proteome</keyword>
<feature type="domain" description="VOC" evidence="2">
    <location>
        <begin position="29"/>
        <end position="136"/>
    </location>
</feature>
<proteinExistence type="predicted"/>
<dbReference type="InterPro" id="IPR037523">
    <property type="entry name" value="VOC_core"/>
</dbReference>
<organism evidence="3 4">
    <name type="scientific">Caulobacter ginsengisoli</name>
    <dbReference type="NCBI Taxonomy" id="400775"/>
    <lineage>
        <taxon>Bacteria</taxon>
        <taxon>Pseudomonadati</taxon>
        <taxon>Pseudomonadota</taxon>
        <taxon>Alphaproteobacteria</taxon>
        <taxon>Caulobacterales</taxon>
        <taxon>Caulobacteraceae</taxon>
        <taxon>Caulobacter</taxon>
    </lineage>
</organism>
<sequence>MRNMLIAGLSLAAALGGQAPADNSQPVATPTYVEFNVADPARAKAFYGTVFGWSFTDYGPDYASFSVAGANGGFARATPGGPGGPLVVFPVADLEGAQARVKAAGGTVTVPVFSFPGGRRFQFRDLDGYDVAAWSEH</sequence>
<evidence type="ECO:0000313" key="3">
    <source>
        <dbReference type="EMBL" id="MDQ0464025.1"/>
    </source>
</evidence>
<evidence type="ECO:0000259" key="2">
    <source>
        <dbReference type="PROSITE" id="PS51819"/>
    </source>
</evidence>
<dbReference type="CDD" id="cd07247">
    <property type="entry name" value="SgaA_N_like"/>
    <property type="match status" value="1"/>
</dbReference>
<dbReference type="Pfam" id="PF00903">
    <property type="entry name" value="Glyoxalase"/>
    <property type="match status" value="1"/>
</dbReference>
<protein>
    <submittedName>
        <fullName evidence="3">Enzyme related to lactoylglutathione lyase</fullName>
    </submittedName>
</protein>
<dbReference type="RefSeq" id="WP_307348386.1">
    <property type="nucleotide sequence ID" value="NZ_JAUSVS010000002.1"/>
</dbReference>
<accession>A0ABU0IRI4</accession>
<dbReference type="InterPro" id="IPR029068">
    <property type="entry name" value="Glyas_Bleomycin-R_OHBP_Dase"/>
</dbReference>
<dbReference type="InterPro" id="IPR004360">
    <property type="entry name" value="Glyas_Fos-R_dOase_dom"/>
</dbReference>
<feature type="chain" id="PRO_5046470747" evidence="1">
    <location>
        <begin position="22"/>
        <end position="137"/>
    </location>
</feature>
<evidence type="ECO:0000256" key="1">
    <source>
        <dbReference type="SAM" id="SignalP"/>
    </source>
</evidence>
<dbReference type="PANTHER" id="PTHR33993:SF1">
    <property type="entry name" value="GLYOXALASE FAMILY PROTEIN"/>
    <property type="match status" value="1"/>
</dbReference>
<dbReference type="Gene3D" id="3.10.180.10">
    <property type="entry name" value="2,3-Dihydroxybiphenyl 1,2-Dioxygenase, domain 1"/>
    <property type="match status" value="1"/>
</dbReference>
<dbReference type="SUPFAM" id="SSF54593">
    <property type="entry name" value="Glyoxalase/Bleomycin resistance protein/Dihydroxybiphenyl dioxygenase"/>
    <property type="match status" value="1"/>
</dbReference>
<dbReference type="GO" id="GO:0016829">
    <property type="term" value="F:lyase activity"/>
    <property type="evidence" value="ECO:0007669"/>
    <property type="project" value="UniProtKB-KW"/>
</dbReference>
<comment type="caution">
    <text evidence="3">The sequence shown here is derived from an EMBL/GenBank/DDBJ whole genome shotgun (WGS) entry which is preliminary data.</text>
</comment>
<dbReference type="InterPro" id="IPR052164">
    <property type="entry name" value="Anthracycline_SecMetBiosynth"/>
</dbReference>
<dbReference type="PANTHER" id="PTHR33993">
    <property type="entry name" value="GLYOXALASE-RELATED"/>
    <property type="match status" value="1"/>
</dbReference>
<evidence type="ECO:0000313" key="4">
    <source>
        <dbReference type="Proteomes" id="UP001228905"/>
    </source>
</evidence>
<gene>
    <name evidence="3" type="ORF">QO010_001796</name>
</gene>
<dbReference type="Proteomes" id="UP001228905">
    <property type="component" value="Unassembled WGS sequence"/>
</dbReference>